<feature type="compositionally biased region" description="Acidic residues" evidence="1">
    <location>
        <begin position="954"/>
        <end position="964"/>
    </location>
</feature>
<dbReference type="PANTHER" id="PTHR35140:SF1">
    <property type="entry name" value="MITOTIC CHECK POINT PROTEIN BFA1"/>
    <property type="match status" value="1"/>
</dbReference>
<comment type="caution">
    <text evidence="2">The sequence shown here is derived from an EMBL/GenBank/DDBJ whole genome shotgun (WGS) entry which is preliminary data.</text>
</comment>
<feature type="region of interest" description="Disordered" evidence="1">
    <location>
        <begin position="737"/>
        <end position="763"/>
    </location>
</feature>
<feature type="compositionally biased region" description="Polar residues" evidence="1">
    <location>
        <begin position="165"/>
        <end position="180"/>
    </location>
</feature>
<evidence type="ECO:0000313" key="3">
    <source>
        <dbReference type="Proteomes" id="UP000222788"/>
    </source>
</evidence>
<dbReference type="AlphaFoldDB" id="A0A2C5X9M3"/>
<dbReference type="Proteomes" id="UP000222788">
    <property type="component" value="Unassembled WGS sequence"/>
</dbReference>
<sequence>MESLRLKQREPVVADADIENWDDDDFLLDDDISFHTTQSGRQSAGPAMPRSPSSTSNRRDSHSSHISFRSERESLNGEERHVFLPEDERSTLDAIKAAANLGIPLPQNIPPSALMGGSINRLGGRKGKKVSQDGWEVDLEFPESSQALSLKQQDSSKFPETLRQVSGSSLNSMVSDSNPTPLKMPPDLDTSRSPRRSPVPSTRAEPAPINLDRFRDDDDDGFFGGDTIKVTKRQQRKPLSLITPATSLQNISSLAPAAAPPPATADDDFEADLQLPSDCKLSLRKGRDIPGLAPHNDDLDWGDGSGSLGTRYGGTKREQRSARSSSASALSPSVASSMTVESEDDTFDGLVLPPGLLNLDGRLKGLGDRRKSNSPDPKLEEPAPSPWASVQTPSTDHEDLLDGLEFGDGAIDARKITAHKNIKRKTSRDKIPPRIKTTASITFSNSKNLGHQQPQSQSRLPRLSHGHGGSHLSLEPVSESGGPIQQRANRRPASRVGHSAQSSVSSLATPTTPMSSTSSISSNTPRRRELINKNSNSNLREASTTNAQLLRLKRSLPVMRGPQSAKPVGLNSSFNRPSSRSDLVTPNSSRPSSLIRPKTPAVAEISSSTGLRKPAPFIPPGVSSHSQSQNVAPKGPRVIRRHTSEVYLDSRPTSRNISRTGTRSPSPRRYRAHEKATLDSSWRQFNKPKTRHFGDGHELDAFDDLPTSATIEAKFVKAPVTSGPKAALRGKLYGNIQPEQRTTTPSPAPFTPTSSTSGSYTPRFARDTASSRIAREASLAQRAPSHGAPTMQYPTPRVAQLSNRSNFSPGLPSPVRSRKTSKKTQQKPHLITNMGNAREPKNQDGMCYNPDTYRWEGNDTALAAFEPPPAAPSPLAVTIPQMVVRDKEISTPRPALITNISATKGIQVVGGMVFDPQNMCWLKISQRQNQRGARSRHSNSNLYSAAGSQSDALDSIDGDQDSDEDPFKDIPDLMDNSADSGELTPGGGRTSDAKDEWMVGEEFDVGPEFVRRQREEEERWRKKCERWLAASSGRRDKESWRWTLRDLVVGDYH</sequence>
<feature type="region of interest" description="Disordered" evidence="1">
    <location>
        <begin position="362"/>
        <end position="401"/>
    </location>
</feature>
<feature type="region of interest" description="Disordered" evidence="1">
    <location>
        <begin position="165"/>
        <end position="220"/>
    </location>
</feature>
<reference evidence="2 3" key="1">
    <citation type="journal article" date="2013" name="Fungal Biol.">
        <title>Analysis of microsatellite markers in the genome of the plant pathogen Ceratocystis fimbriata.</title>
        <authorList>
            <person name="Simpson M.C."/>
            <person name="Wilken P.M."/>
            <person name="Coetzee M.P."/>
            <person name="Wingfield M.J."/>
            <person name="Wingfield B.D."/>
        </authorList>
    </citation>
    <scope>NUCLEOTIDE SEQUENCE [LARGE SCALE GENOMIC DNA]</scope>
    <source>
        <strain evidence="2 3">CBS 114723</strain>
    </source>
</reference>
<proteinExistence type="predicted"/>
<feature type="compositionally biased region" description="Basic and acidic residues" evidence="1">
    <location>
        <begin position="57"/>
        <end position="79"/>
    </location>
</feature>
<dbReference type="GO" id="GO:0044732">
    <property type="term" value="C:mitotic spindle pole body"/>
    <property type="evidence" value="ECO:0007669"/>
    <property type="project" value="TreeGrafter"/>
</dbReference>
<feature type="compositionally biased region" description="Polar residues" evidence="1">
    <location>
        <begin position="570"/>
        <end position="592"/>
    </location>
</feature>
<feature type="region of interest" description="Disordered" evidence="1">
    <location>
        <begin position="283"/>
        <end position="349"/>
    </location>
</feature>
<protein>
    <recommendedName>
        <fullName evidence="4">Protein byr4</fullName>
    </recommendedName>
</protein>
<reference evidence="2 3" key="2">
    <citation type="journal article" date="2013" name="IMA Fungus">
        <title>IMA Genome-F 1: Ceratocystis fimbriata: Draft nuclear genome sequence for the plant pathogen, Ceratocystis fimbriata.</title>
        <authorList>
            <person name="Wilken P.M."/>
            <person name="Steenkamp E.T."/>
            <person name="Wingfield M.J."/>
            <person name="de Beer Z.W."/>
            <person name="Wingfield B.D."/>
        </authorList>
    </citation>
    <scope>NUCLEOTIDE SEQUENCE [LARGE SCALE GENOMIC DNA]</scope>
    <source>
        <strain evidence="2 3">CBS 114723</strain>
    </source>
</reference>
<feature type="region of interest" description="Disordered" evidence="1">
    <location>
        <begin position="32"/>
        <end position="79"/>
    </location>
</feature>
<feature type="compositionally biased region" description="Basic and acidic residues" evidence="1">
    <location>
        <begin position="362"/>
        <end position="381"/>
    </location>
</feature>
<feature type="compositionally biased region" description="Low complexity" evidence="1">
    <location>
        <begin position="751"/>
        <end position="762"/>
    </location>
</feature>
<evidence type="ECO:0000313" key="2">
    <source>
        <dbReference type="EMBL" id="PHH53964.1"/>
    </source>
</evidence>
<dbReference type="GO" id="GO:0005096">
    <property type="term" value="F:GTPase activator activity"/>
    <property type="evidence" value="ECO:0007669"/>
    <property type="project" value="InterPro"/>
</dbReference>
<feature type="compositionally biased region" description="Polar residues" evidence="1">
    <location>
        <begin position="437"/>
        <end position="459"/>
    </location>
</feature>
<dbReference type="PANTHER" id="PTHR35140">
    <property type="entry name" value="MITOTIC CHECK POINT PROTEIN BFA1"/>
    <property type="match status" value="1"/>
</dbReference>
<dbReference type="OrthoDB" id="19159at2759"/>
<feature type="region of interest" description="Disordered" evidence="1">
    <location>
        <begin position="652"/>
        <end position="676"/>
    </location>
</feature>
<gene>
    <name evidence="2" type="ORF">CFIMG_008081RA00001</name>
</gene>
<dbReference type="GO" id="GO:0031578">
    <property type="term" value="P:mitotic spindle orientation checkpoint signaling"/>
    <property type="evidence" value="ECO:0007669"/>
    <property type="project" value="TreeGrafter"/>
</dbReference>
<feature type="region of interest" description="Disordered" evidence="1">
    <location>
        <begin position="931"/>
        <end position="995"/>
    </location>
</feature>
<evidence type="ECO:0008006" key="4">
    <source>
        <dbReference type="Google" id="ProtNLM"/>
    </source>
</evidence>
<name>A0A2C5X9M3_9PEZI</name>
<feature type="compositionally biased region" description="Low complexity" evidence="1">
    <location>
        <begin position="505"/>
        <end position="524"/>
    </location>
</feature>
<evidence type="ECO:0000256" key="1">
    <source>
        <dbReference type="SAM" id="MobiDB-lite"/>
    </source>
</evidence>
<keyword evidence="3" id="KW-1185">Reference proteome</keyword>
<accession>A0A2C5X9M3</accession>
<dbReference type="GO" id="GO:1990334">
    <property type="term" value="C:Bfa1-Bub2 complex"/>
    <property type="evidence" value="ECO:0007669"/>
    <property type="project" value="InterPro"/>
</dbReference>
<organism evidence="2 3">
    <name type="scientific">Ceratocystis fimbriata CBS 114723</name>
    <dbReference type="NCBI Taxonomy" id="1035309"/>
    <lineage>
        <taxon>Eukaryota</taxon>
        <taxon>Fungi</taxon>
        <taxon>Dikarya</taxon>
        <taxon>Ascomycota</taxon>
        <taxon>Pezizomycotina</taxon>
        <taxon>Sordariomycetes</taxon>
        <taxon>Hypocreomycetidae</taxon>
        <taxon>Microascales</taxon>
        <taxon>Ceratocystidaceae</taxon>
        <taxon>Ceratocystis</taxon>
    </lineage>
</organism>
<feature type="region of interest" description="Disordered" evidence="1">
    <location>
        <begin position="555"/>
        <end position="613"/>
    </location>
</feature>
<dbReference type="EMBL" id="APWK03000034">
    <property type="protein sequence ID" value="PHH53964.1"/>
    <property type="molecule type" value="Genomic_DNA"/>
</dbReference>
<feature type="compositionally biased region" description="Polar residues" evidence="1">
    <location>
        <begin position="931"/>
        <end position="949"/>
    </location>
</feature>
<dbReference type="STRING" id="1035309.A0A2C5X9M3"/>
<feature type="region of interest" description="Disordered" evidence="1">
    <location>
        <begin position="421"/>
        <end position="526"/>
    </location>
</feature>
<feature type="compositionally biased region" description="Basic residues" evidence="1">
    <location>
        <begin position="816"/>
        <end position="826"/>
    </location>
</feature>
<dbReference type="InterPro" id="IPR034586">
    <property type="entry name" value="Bfa1/Byr4"/>
</dbReference>
<feature type="region of interest" description="Disordered" evidence="1">
    <location>
        <begin position="801"/>
        <end position="844"/>
    </location>
</feature>
<feature type="compositionally biased region" description="Low complexity" evidence="1">
    <location>
        <begin position="322"/>
        <end position="337"/>
    </location>
</feature>